<proteinExistence type="predicted"/>
<protein>
    <submittedName>
        <fullName evidence="4">NAD-dependent protein deacetylase, SIR2 family</fullName>
    </submittedName>
</protein>
<reference evidence="4 5" key="1">
    <citation type="submission" date="2016-10" db="EMBL/GenBank/DDBJ databases">
        <authorList>
            <person name="de Groot N.N."/>
        </authorList>
    </citation>
    <scope>NUCLEOTIDE SEQUENCE [LARGE SCALE GENOMIC DNA]</scope>
    <source>
        <strain evidence="4 5">KHGC13</strain>
    </source>
</reference>
<sequence length="314" mass="35883">MYYFNPDMLMMNGSKMSFEEKISVLREQLASADAVVIGAGSGLSTAAGYTYSGDRFRKYFADFEAKYGFKDMYSGGFYPYETMEEFWGYWCRYIWINRYAPVPSDLYGRLLELVKDKDYFVLTTNVDHCFQRSGFDKMRLFYTQGDYGLFQSCSPGGASKGRTYDNEEMIRKMVLSEGYRIGDHGELIVPESAEISMRVPSDLVPVCPDDGNLMTTNLRCDETFVEDEGWHQAAERYQDFLRRHKRLRVLYLELGVGMNTPVIIKFPFWKKTEQNPNAFYACVNLGEAGCSREIADRSVCIDQGIGEVIGALGV</sequence>
<evidence type="ECO:0000259" key="3">
    <source>
        <dbReference type="PROSITE" id="PS50305"/>
    </source>
</evidence>
<keyword evidence="5" id="KW-1185">Reference proteome</keyword>
<dbReference type="PROSITE" id="PS50305">
    <property type="entry name" value="SIRTUIN"/>
    <property type="match status" value="1"/>
</dbReference>
<dbReference type="RefSeq" id="WP_177207407.1">
    <property type="nucleotide sequence ID" value="NZ_FOWF01000010.1"/>
</dbReference>
<dbReference type="Proteomes" id="UP000198817">
    <property type="component" value="Unassembled WGS sequence"/>
</dbReference>
<dbReference type="STRING" id="155865.SAMN05216515_11064"/>
<evidence type="ECO:0000313" key="4">
    <source>
        <dbReference type="EMBL" id="SFU52253.1"/>
    </source>
</evidence>
<gene>
    <name evidence="4" type="ORF">SAMN05216508_10964</name>
</gene>
<dbReference type="InterPro" id="IPR029035">
    <property type="entry name" value="DHS-like_NAD/FAD-binding_dom"/>
</dbReference>
<dbReference type="AlphaFoldDB" id="A0A1I7GUY5"/>
<name>A0A1I7GUY5_9FIRM</name>
<feature type="domain" description="Deacetylase sirtuin-type" evidence="3">
    <location>
        <begin position="15"/>
        <end position="314"/>
    </location>
</feature>
<evidence type="ECO:0000313" key="5">
    <source>
        <dbReference type="Proteomes" id="UP000198817"/>
    </source>
</evidence>
<dbReference type="Gene3D" id="3.40.50.1220">
    <property type="entry name" value="TPP-binding domain"/>
    <property type="match status" value="1"/>
</dbReference>
<organism evidence="4 5">
    <name type="scientific">Eubacterium pyruvativorans</name>
    <dbReference type="NCBI Taxonomy" id="155865"/>
    <lineage>
        <taxon>Bacteria</taxon>
        <taxon>Bacillati</taxon>
        <taxon>Bacillota</taxon>
        <taxon>Clostridia</taxon>
        <taxon>Eubacteriales</taxon>
        <taxon>Eubacteriaceae</taxon>
        <taxon>Eubacterium</taxon>
    </lineage>
</organism>
<dbReference type="SUPFAM" id="SSF52467">
    <property type="entry name" value="DHS-like NAD/FAD-binding domain"/>
    <property type="match status" value="1"/>
</dbReference>
<evidence type="ECO:0000256" key="2">
    <source>
        <dbReference type="PROSITE-ProRule" id="PRU00236"/>
    </source>
</evidence>
<accession>A0A1I7GUY5</accession>
<comment type="caution">
    <text evidence="2">Lacks conserved residue(s) required for the propagation of feature annotation.</text>
</comment>
<dbReference type="InterPro" id="IPR026590">
    <property type="entry name" value="Ssirtuin_cat_dom"/>
</dbReference>
<dbReference type="EMBL" id="FPBT01000009">
    <property type="protein sequence ID" value="SFU52253.1"/>
    <property type="molecule type" value="Genomic_DNA"/>
</dbReference>
<evidence type="ECO:0000256" key="1">
    <source>
        <dbReference type="ARBA" id="ARBA00023027"/>
    </source>
</evidence>
<keyword evidence="1" id="KW-0520">NAD</keyword>